<reference evidence="2" key="1">
    <citation type="submission" date="2019-12" db="EMBL/GenBank/DDBJ databases">
        <title>Genome sequencing and annotation of Brassica cretica.</title>
        <authorList>
            <person name="Studholme D.J."/>
            <person name="Sarris P.F."/>
        </authorList>
    </citation>
    <scope>NUCLEOTIDE SEQUENCE</scope>
    <source>
        <strain evidence="2">PFS-102/07</strain>
        <tissue evidence="2">Leaf</tissue>
    </source>
</reference>
<accession>A0A8S9LFJ9</accession>
<keyword evidence="1" id="KW-0812">Transmembrane</keyword>
<feature type="transmembrane region" description="Helical" evidence="1">
    <location>
        <begin position="12"/>
        <end position="32"/>
    </location>
</feature>
<protein>
    <submittedName>
        <fullName evidence="2">Uncharacterized protein</fullName>
    </submittedName>
</protein>
<organism evidence="2">
    <name type="scientific">Brassica cretica</name>
    <name type="common">Mustard</name>
    <dbReference type="NCBI Taxonomy" id="69181"/>
    <lineage>
        <taxon>Eukaryota</taxon>
        <taxon>Viridiplantae</taxon>
        <taxon>Streptophyta</taxon>
        <taxon>Embryophyta</taxon>
        <taxon>Tracheophyta</taxon>
        <taxon>Spermatophyta</taxon>
        <taxon>Magnoliopsida</taxon>
        <taxon>eudicotyledons</taxon>
        <taxon>Gunneridae</taxon>
        <taxon>Pentapetalae</taxon>
        <taxon>rosids</taxon>
        <taxon>malvids</taxon>
        <taxon>Brassicales</taxon>
        <taxon>Brassicaceae</taxon>
        <taxon>Brassiceae</taxon>
        <taxon>Brassica</taxon>
    </lineage>
</organism>
<name>A0A8S9LFJ9_BRACR</name>
<keyword evidence="1" id="KW-0472">Membrane</keyword>
<evidence type="ECO:0000313" key="2">
    <source>
        <dbReference type="EMBL" id="KAF2604233.1"/>
    </source>
</evidence>
<comment type="caution">
    <text evidence="2">The sequence shown here is derived from an EMBL/GenBank/DDBJ whole genome shotgun (WGS) entry which is preliminary data.</text>
</comment>
<keyword evidence="1" id="KW-1133">Transmembrane helix</keyword>
<dbReference type="AlphaFoldDB" id="A0A8S9LFJ9"/>
<gene>
    <name evidence="2" type="ORF">F2Q70_00028864</name>
</gene>
<proteinExistence type="predicted"/>
<sequence length="89" mass="9993">MLRSLLHYHIPIASLLLPTILSPIIIAIMAALKGYGLCSMDSVLHFPCPRPPFEAYKRRSSRWVSPKAAVVPNFHLPMRSLEVKNRSVA</sequence>
<evidence type="ECO:0000256" key="1">
    <source>
        <dbReference type="SAM" id="Phobius"/>
    </source>
</evidence>
<dbReference type="EMBL" id="QGKY02000094">
    <property type="protein sequence ID" value="KAF2604233.1"/>
    <property type="molecule type" value="Genomic_DNA"/>
</dbReference>